<keyword evidence="11" id="KW-1185">Reference proteome</keyword>
<dbReference type="AlphaFoldDB" id="A0A1E7FRX9"/>
<comment type="similarity">
    <text evidence="5">Belongs to the serine/threonine dehydratase family.</text>
</comment>
<dbReference type="InterPro" id="IPR036052">
    <property type="entry name" value="TrpB-like_PALP_sf"/>
</dbReference>
<dbReference type="PROSITE" id="PS00165">
    <property type="entry name" value="DEHYDRATASE_SER_THR"/>
    <property type="match status" value="1"/>
</dbReference>
<comment type="cofactor">
    <cofactor evidence="2">
        <name>pyridoxal 5'-phosphate</name>
        <dbReference type="ChEBI" id="CHEBI:597326"/>
    </cofactor>
</comment>
<keyword evidence="7" id="KW-0663">Pyridoxal phosphate</keyword>
<dbReference type="InParanoid" id="A0A1E7FRX9"/>
<dbReference type="Proteomes" id="UP000095751">
    <property type="component" value="Unassembled WGS sequence"/>
</dbReference>
<keyword evidence="8" id="KW-0456">Lyase</keyword>
<dbReference type="PANTHER" id="PTHR43050">
    <property type="entry name" value="SERINE / THREONINE RACEMASE FAMILY MEMBER"/>
    <property type="match status" value="1"/>
</dbReference>
<evidence type="ECO:0000256" key="3">
    <source>
        <dbReference type="ARBA" id="ARBA00001936"/>
    </source>
</evidence>
<dbReference type="GO" id="GO:0005524">
    <property type="term" value="F:ATP binding"/>
    <property type="evidence" value="ECO:0007669"/>
    <property type="project" value="TreeGrafter"/>
</dbReference>
<gene>
    <name evidence="10" type="ORF">FRACYDRAFT_206137</name>
</gene>
<dbReference type="PANTHER" id="PTHR43050:SF1">
    <property type="entry name" value="SERINE RACEMASE"/>
    <property type="match status" value="1"/>
</dbReference>
<evidence type="ECO:0000256" key="2">
    <source>
        <dbReference type="ARBA" id="ARBA00001933"/>
    </source>
</evidence>
<evidence type="ECO:0000256" key="6">
    <source>
        <dbReference type="ARBA" id="ARBA00022842"/>
    </source>
</evidence>
<evidence type="ECO:0000256" key="8">
    <source>
        <dbReference type="ARBA" id="ARBA00023239"/>
    </source>
</evidence>
<reference evidence="10 11" key="1">
    <citation type="submission" date="2016-09" db="EMBL/GenBank/DDBJ databases">
        <title>Extensive genetic diversity and differential bi-allelic expression allows diatom success in the polar Southern Ocean.</title>
        <authorList>
            <consortium name="DOE Joint Genome Institute"/>
            <person name="Mock T."/>
            <person name="Otillar R.P."/>
            <person name="Strauss J."/>
            <person name="Dupont C."/>
            <person name="Frickenhaus S."/>
            <person name="Maumus F."/>
            <person name="Mcmullan M."/>
            <person name="Sanges R."/>
            <person name="Schmutz J."/>
            <person name="Toseland A."/>
            <person name="Valas R."/>
            <person name="Veluchamy A."/>
            <person name="Ward B.J."/>
            <person name="Allen A."/>
            <person name="Barry K."/>
            <person name="Falciatore A."/>
            <person name="Ferrante M."/>
            <person name="Fortunato A.E."/>
            <person name="Gloeckner G."/>
            <person name="Gruber A."/>
            <person name="Hipkin R."/>
            <person name="Janech M."/>
            <person name="Kroth P."/>
            <person name="Leese F."/>
            <person name="Lindquist E."/>
            <person name="Lyon B.R."/>
            <person name="Martin J."/>
            <person name="Mayer C."/>
            <person name="Parker M."/>
            <person name="Quesneville H."/>
            <person name="Raymond J."/>
            <person name="Uhlig C."/>
            <person name="Valentin K.U."/>
            <person name="Worden A.Z."/>
            <person name="Armbrust E.V."/>
            <person name="Bowler C."/>
            <person name="Green B."/>
            <person name="Moulton V."/>
            <person name="Van Oosterhout C."/>
            <person name="Grigoriev I."/>
        </authorList>
    </citation>
    <scope>NUCLEOTIDE SEQUENCE [LARGE SCALE GENOMIC DNA]</scope>
    <source>
        <strain evidence="10 11">CCMP1102</strain>
    </source>
</reference>
<dbReference type="GO" id="GO:0018114">
    <property type="term" value="F:threonine racemase activity"/>
    <property type="evidence" value="ECO:0007669"/>
    <property type="project" value="TreeGrafter"/>
</dbReference>
<feature type="domain" description="Tryptophan synthase beta chain-like PALP" evidence="9">
    <location>
        <begin position="38"/>
        <end position="365"/>
    </location>
</feature>
<dbReference type="Pfam" id="PF00291">
    <property type="entry name" value="PALP"/>
    <property type="match status" value="1"/>
</dbReference>
<evidence type="ECO:0000256" key="4">
    <source>
        <dbReference type="ARBA" id="ARBA00001946"/>
    </source>
</evidence>
<dbReference type="InterPro" id="IPR001926">
    <property type="entry name" value="TrpB-like_PALP"/>
</dbReference>
<dbReference type="GO" id="GO:0000287">
    <property type="term" value="F:magnesium ion binding"/>
    <property type="evidence" value="ECO:0007669"/>
    <property type="project" value="TreeGrafter"/>
</dbReference>
<evidence type="ECO:0000313" key="11">
    <source>
        <dbReference type="Proteomes" id="UP000095751"/>
    </source>
</evidence>
<evidence type="ECO:0000313" key="10">
    <source>
        <dbReference type="EMBL" id="OEU20931.1"/>
    </source>
</evidence>
<evidence type="ECO:0000256" key="7">
    <source>
        <dbReference type="ARBA" id="ARBA00022898"/>
    </source>
</evidence>
<dbReference type="OrthoDB" id="271064at2759"/>
<dbReference type="InterPro" id="IPR000634">
    <property type="entry name" value="Ser/Thr_deHydtase_PyrdxlP-BS"/>
</dbReference>
<evidence type="ECO:0000256" key="1">
    <source>
        <dbReference type="ARBA" id="ARBA00001913"/>
    </source>
</evidence>
<comment type="cofactor">
    <cofactor evidence="3">
        <name>Mn(2+)</name>
        <dbReference type="ChEBI" id="CHEBI:29035"/>
    </cofactor>
</comment>
<dbReference type="GO" id="GO:0030170">
    <property type="term" value="F:pyridoxal phosphate binding"/>
    <property type="evidence" value="ECO:0007669"/>
    <property type="project" value="InterPro"/>
</dbReference>
<comment type="cofactor">
    <cofactor evidence="4">
        <name>Mg(2+)</name>
        <dbReference type="ChEBI" id="CHEBI:18420"/>
    </cofactor>
</comment>
<keyword evidence="6" id="KW-0460">Magnesium</keyword>
<dbReference type="FunFam" id="3.40.50.1100:FF:000005">
    <property type="entry name" value="Threonine dehydratase catabolic"/>
    <property type="match status" value="1"/>
</dbReference>
<evidence type="ECO:0000259" key="9">
    <source>
        <dbReference type="Pfam" id="PF00291"/>
    </source>
</evidence>
<proteinExistence type="inferred from homology"/>
<comment type="cofactor">
    <cofactor evidence="1">
        <name>Ca(2+)</name>
        <dbReference type="ChEBI" id="CHEBI:29108"/>
    </cofactor>
</comment>
<dbReference type="CDD" id="cd01562">
    <property type="entry name" value="Thr-dehyd"/>
    <property type="match status" value="1"/>
</dbReference>
<dbReference type="GO" id="GO:0030378">
    <property type="term" value="F:serine racemase activity"/>
    <property type="evidence" value="ECO:0007669"/>
    <property type="project" value="TreeGrafter"/>
</dbReference>
<evidence type="ECO:0000256" key="5">
    <source>
        <dbReference type="ARBA" id="ARBA00010869"/>
    </source>
</evidence>
<dbReference type="KEGG" id="fcy:FRACYDRAFT_206137"/>
<dbReference type="GO" id="GO:0070179">
    <property type="term" value="P:D-serine biosynthetic process"/>
    <property type="evidence" value="ECO:0007669"/>
    <property type="project" value="TreeGrafter"/>
</dbReference>
<dbReference type="SUPFAM" id="SSF53686">
    <property type="entry name" value="Tryptophan synthase beta subunit-like PLP-dependent enzymes"/>
    <property type="match status" value="1"/>
</dbReference>
<protein>
    <submittedName>
        <fullName evidence="10">Tryptophan synthase beta subunit-like PLP-dependent enzyme</fullName>
    </submittedName>
</protein>
<dbReference type="Gene3D" id="3.40.50.1100">
    <property type="match status" value="2"/>
</dbReference>
<dbReference type="EMBL" id="KV784354">
    <property type="protein sequence ID" value="OEU20931.1"/>
    <property type="molecule type" value="Genomic_DNA"/>
</dbReference>
<accession>A0A1E7FRX9</accession>
<name>A0A1E7FRX9_9STRA</name>
<dbReference type="GO" id="GO:0003941">
    <property type="term" value="F:L-serine ammonia-lyase activity"/>
    <property type="evidence" value="ECO:0007669"/>
    <property type="project" value="TreeGrafter"/>
</dbReference>
<sequence>MESSITSSSSPSSSSPQYCVSFEDVKEAADRIKGIAHVTPVMTCRSLMTTSYHDDGKNYFFKIEAMQKTGSFKFRGALNAVMALLETFNNNNNNKIDDEEEETPTIPTSTIQVVTHSSGNHAQALALASKLASNNTTKVMATIVMPNTAPLVKKQAVQDFGATIVTVDNTNEARKEEAERIVSSTGAVFIHPSENPKVIAGQGTVCLEFIEQVRELLKGVDDLDAVIIPVGGGGLASGNCIIRGMLGDKVKIILAEPETLDDAKRSFTEGKLLKHNPENVLDSVADGLRTTLGTNTWPIVRDFVDEIITVSEKEILQATKLVWERLKIVIEPSAGVGVAVANSLEFNTKYKKSHGINNVGIILCGGNVDILKMASMMEDFGL</sequence>
<organism evidence="10 11">
    <name type="scientific">Fragilariopsis cylindrus CCMP1102</name>
    <dbReference type="NCBI Taxonomy" id="635003"/>
    <lineage>
        <taxon>Eukaryota</taxon>
        <taxon>Sar</taxon>
        <taxon>Stramenopiles</taxon>
        <taxon>Ochrophyta</taxon>
        <taxon>Bacillariophyta</taxon>
        <taxon>Bacillariophyceae</taxon>
        <taxon>Bacillariophycidae</taxon>
        <taxon>Bacillariales</taxon>
        <taxon>Bacillariaceae</taxon>
        <taxon>Fragilariopsis</taxon>
    </lineage>
</organism>